<keyword evidence="8" id="KW-0460">Magnesium</keyword>
<dbReference type="GO" id="GO:0016020">
    <property type="term" value="C:membrane"/>
    <property type="evidence" value="ECO:0007669"/>
    <property type="project" value="UniProtKB-SubCell"/>
</dbReference>
<dbReference type="Pfam" id="PF03372">
    <property type="entry name" value="Exo_endo_phos"/>
    <property type="match status" value="1"/>
</dbReference>
<evidence type="ECO:0000256" key="1">
    <source>
        <dbReference type="ARBA" id="ARBA00004141"/>
    </source>
</evidence>
<keyword evidence="9" id="KW-0746">Sphingolipid metabolism</keyword>
<dbReference type="FunFam" id="3.60.10.10:FF:000073">
    <property type="entry name" value="Inositol phosphosphingolipid phospholipase"/>
    <property type="match status" value="1"/>
</dbReference>
<comment type="pathway">
    <text evidence="2">Lipid metabolism; sphingolipid metabolism.</text>
</comment>
<evidence type="ECO:0000259" key="14">
    <source>
        <dbReference type="Pfam" id="PF03372"/>
    </source>
</evidence>
<evidence type="ECO:0000256" key="12">
    <source>
        <dbReference type="ARBA" id="ARBA00023136"/>
    </source>
</evidence>
<dbReference type="GO" id="GO:0006665">
    <property type="term" value="P:sphingolipid metabolic process"/>
    <property type="evidence" value="ECO:0007669"/>
    <property type="project" value="UniProtKB-KW"/>
</dbReference>
<keyword evidence="12 13" id="KW-0472">Membrane</keyword>
<evidence type="ECO:0000256" key="10">
    <source>
        <dbReference type="ARBA" id="ARBA00022989"/>
    </source>
</evidence>
<dbReference type="InterPro" id="IPR036691">
    <property type="entry name" value="Endo/exonu/phosph_ase_sf"/>
</dbReference>
<dbReference type="OrthoDB" id="387657at2759"/>
<dbReference type="RefSeq" id="XP_038780803.1">
    <property type="nucleotide sequence ID" value="XM_038924875.1"/>
</dbReference>
<dbReference type="GO" id="GO:0004767">
    <property type="term" value="F:sphingomyelin phosphodiesterase activity"/>
    <property type="evidence" value="ECO:0007669"/>
    <property type="project" value="InterPro"/>
</dbReference>
<accession>A0A875S8K5</accession>
<reference evidence="15" key="1">
    <citation type="submission" date="2020-10" db="EMBL/GenBank/DDBJ databases">
        <authorList>
            <person name="Roach M.J.R."/>
        </authorList>
    </citation>
    <scope>NUCLEOTIDE SEQUENCE</scope>
    <source>
        <strain evidence="15">CBS 1945</strain>
    </source>
</reference>
<name>A0A875S8K5_EENNA</name>
<dbReference type="Gene3D" id="3.60.10.10">
    <property type="entry name" value="Endonuclease/exonuclease/phosphatase"/>
    <property type="match status" value="1"/>
</dbReference>
<dbReference type="SUPFAM" id="SSF56219">
    <property type="entry name" value="DNase I-like"/>
    <property type="match status" value="1"/>
</dbReference>
<keyword evidence="7" id="KW-0378">Hydrolase</keyword>
<proteinExistence type="inferred from homology"/>
<sequence>MPTHIKLLTFNLWGLKYVSHHREERLHSIADRLANESSEDDYDIVALQEVWCLADWEYIDKVCETKYPYRRCFSSGMISGPGLAILSRFPIAETFIYRYPVNGRPSAFYRGDWYVGKSAAVTVLDVDQGKAKIAVVNSHMHAPYALTGDAAYSCHRAAQAWDLAQLAQRLTRQGLGVILVGDLNSRPSSLPYRILSNVGQLRDSWKMLHGSTDLDKVAHMSPEDQIKLAATTCDSILNTWRASRAPTEACRLDYALVGGNRLVPTDAGVVFTERIPNVGSYSDHFGYTATFELMDVVKQSLQSVEIDHSALLAVYDDLTELLVGYLMTTSQWQRKWRMWHFVLSMVVFIAFIPIIIVVSYRAPWSSVIFYVIGSIVAVTGVIDGLLSFLFGRNEQRAIKEVLMQVNDKRVYENSLCKHTK</sequence>
<evidence type="ECO:0000256" key="5">
    <source>
        <dbReference type="ARBA" id="ARBA00022692"/>
    </source>
</evidence>
<evidence type="ECO:0000256" key="9">
    <source>
        <dbReference type="ARBA" id="ARBA00022919"/>
    </source>
</evidence>
<dbReference type="PANTHER" id="PTHR16320">
    <property type="entry name" value="SPHINGOMYELINASE FAMILY MEMBER"/>
    <property type="match status" value="1"/>
</dbReference>
<evidence type="ECO:0000256" key="6">
    <source>
        <dbReference type="ARBA" id="ARBA00022723"/>
    </source>
</evidence>
<organism evidence="15 16">
    <name type="scientific">Eeniella nana</name>
    <name type="common">Yeast</name>
    <name type="synonym">Brettanomyces nanus</name>
    <dbReference type="NCBI Taxonomy" id="13502"/>
    <lineage>
        <taxon>Eukaryota</taxon>
        <taxon>Fungi</taxon>
        <taxon>Dikarya</taxon>
        <taxon>Ascomycota</taxon>
        <taxon>Saccharomycotina</taxon>
        <taxon>Pichiomycetes</taxon>
        <taxon>Pichiales</taxon>
        <taxon>Pichiaceae</taxon>
        <taxon>Brettanomyces</taxon>
    </lineage>
</organism>
<dbReference type="InterPro" id="IPR005135">
    <property type="entry name" value="Endo/exonuclease/phosphatase"/>
</dbReference>
<dbReference type="Proteomes" id="UP000662931">
    <property type="component" value="Chromosome 4"/>
</dbReference>
<feature type="transmembrane region" description="Helical" evidence="13">
    <location>
        <begin position="341"/>
        <end position="362"/>
    </location>
</feature>
<keyword evidence="16" id="KW-1185">Reference proteome</keyword>
<dbReference type="GeneID" id="62198045"/>
<dbReference type="InterPro" id="IPR038772">
    <property type="entry name" value="Sph/SMPD2-like"/>
</dbReference>
<dbReference type="PANTHER" id="PTHR16320:SF24">
    <property type="entry name" value="PHOSPHODIESTERASE, PUTATIVE-RELATED"/>
    <property type="match status" value="1"/>
</dbReference>
<dbReference type="GO" id="GO:0046872">
    <property type="term" value="F:metal ion binding"/>
    <property type="evidence" value="ECO:0007669"/>
    <property type="project" value="UniProtKB-KW"/>
</dbReference>
<feature type="domain" description="Endonuclease/exonuclease/phosphatase" evidence="14">
    <location>
        <begin position="8"/>
        <end position="284"/>
    </location>
</feature>
<comment type="pathway">
    <text evidence="3">Sphingolipid metabolism.</text>
</comment>
<dbReference type="AlphaFoldDB" id="A0A875S8K5"/>
<evidence type="ECO:0000256" key="11">
    <source>
        <dbReference type="ARBA" id="ARBA00023098"/>
    </source>
</evidence>
<evidence type="ECO:0000256" key="7">
    <source>
        <dbReference type="ARBA" id="ARBA00022801"/>
    </source>
</evidence>
<feature type="transmembrane region" description="Helical" evidence="13">
    <location>
        <begin position="368"/>
        <end position="390"/>
    </location>
</feature>
<keyword evidence="5 13" id="KW-0812">Transmembrane</keyword>
<comment type="subcellular location">
    <subcellularLocation>
        <location evidence="1">Membrane</location>
        <topology evidence="1">Multi-pass membrane protein</topology>
    </subcellularLocation>
</comment>
<gene>
    <name evidence="15" type="ORF">FOA43_004645</name>
</gene>
<protein>
    <recommendedName>
        <fullName evidence="14">Endonuclease/exonuclease/phosphatase domain-containing protein</fullName>
    </recommendedName>
</protein>
<evidence type="ECO:0000313" key="15">
    <source>
        <dbReference type="EMBL" id="QPG77238.1"/>
    </source>
</evidence>
<evidence type="ECO:0000256" key="4">
    <source>
        <dbReference type="ARBA" id="ARBA00006335"/>
    </source>
</evidence>
<evidence type="ECO:0000256" key="8">
    <source>
        <dbReference type="ARBA" id="ARBA00022842"/>
    </source>
</evidence>
<dbReference type="KEGG" id="bnn:FOA43_004645"/>
<keyword evidence="10 13" id="KW-1133">Transmembrane helix</keyword>
<keyword evidence="6" id="KW-0479">Metal-binding</keyword>
<keyword evidence="11" id="KW-0443">Lipid metabolism</keyword>
<evidence type="ECO:0000313" key="16">
    <source>
        <dbReference type="Proteomes" id="UP000662931"/>
    </source>
</evidence>
<comment type="similarity">
    <text evidence="4">Belongs to the neutral sphingomyelinase family.</text>
</comment>
<dbReference type="EMBL" id="CP064815">
    <property type="protein sequence ID" value="QPG77238.1"/>
    <property type="molecule type" value="Genomic_DNA"/>
</dbReference>
<evidence type="ECO:0000256" key="3">
    <source>
        <dbReference type="ARBA" id="ARBA00004991"/>
    </source>
</evidence>
<evidence type="ECO:0000256" key="2">
    <source>
        <dbReference type="ARBA" id="ARBA00004760"/>
    </source>
</evidence>
<evidence type="ECO:0000256" key="13">
    <source>
        <dbReference type="SAM" id="Phobius"/>
    </source>
</evidence>